<evidence type="ECO:0000256" key="7">
    <source>
        <dbReference type="ARBA" id="ARBA00022927"/>
    </source>
</evidence>
<dbReference type="PANTHER" id="PTHR12428">
    <property type="entry name" value="OXA1"/>
    <property type="match status" value="1"/>
</dbReference>
<dbReference type="InterPro" id="IPR038221">
    <property type="entry name" value="YidC_periplasmic_sf"/>
</dbReference>
<dbReference type="InterPro" id="IPR019998">
    <property type="entry name" value="Membr_insert_YidC"/>
</dbReference>
<dbReference type="PRINTS" id="PR01900">
    <property type="entry name" value="YIDCPROTEIN"/>
</dbReference>
<dbReference type="InterPro" id="IPR028055">
    <property type="entry name" value="YidC/Oxa/ALB_C"/>
</dbReference>
<keyword evidence="6 13" id="KW-0812">Transmembrane</keyword>
<dbReference type="GO" id="GO:0051205">
    <property type="term" value="P:protein insertion into membrane"/>
    <property type="evidence" value="ECO:0007669"/>
    <property type="project" value="TreeGrafter"/>
</dbReference>
<organism evidence="15 16">
    <name type="scientific">Piscirickettsia salmonis</name>
    <dbReference type="NCBI Taxonomy" id="1238"/>
    <lineage>
        <taxon>Bacteria</taxon>
        <taxon>Pseudomonadati</taxon>
        <taxon>Pseudomonadota</taxon>
        <taxon>Gammaproteobacteria</taxon>
        <taxon>Thiotrichales</taxon>
        <taxon>Piscirickettsiaceae</taxon>
        <taxon>Piscirickettsia</taxon>
    </lineage>
</organism>
<evidence type="ECO:0000313" key="16">
    <source>
        <dbReference type="Proteomes" id="UP000029558"/>
    </source>
</evidence>
<evidence type="ECO:0000256" key="6">
    <source>
        <dbReference type="ARBA" id="ARBA00022692"/>
    </source>
</evidence>
<dbReference type="Gene3D" id="2.70.98.90">
    <property type="match status" value="1"/>
</dbReference>
<evidence type="ECO:0000256" key="8">
    <source>
        <dbReference type="ARBA" id="ARBA00022989"/>
    </source>
</evidence>
<comment type="function">
    <text evidence="13">Required for the insertion and/or proper folding and/or complex formation of integral membrane proteins into the membrane. Involved in integration of membrane proteins that insert both dependently and independently of the Sec translocase complex, as well as at least some lipoproteins. Aids folding of multispanning membrane proteins.</text>
</comment>
<dbReference type="PRINTS" id="PR00701">
    <property type="entry name" value="60KDINNERMP"/>
</dbReference>
<proteinExistence type="inferred from homology"/>
<evidence type="ECO:0000256" key="3">
    <source>
        <dbReference type="ARBA" id="ARBA00015325"/>
    </source>
</evidence>
<dbReference type="NCBIfam" id="NF002352">
    <property type="entry name" value="PRK01318.1-3"/>
    <property type="match status" value="1"/>
</dbReference>
<reference evidence="15 16" key="1">
    <citation type="journal article" date="2014" name="Genome Announc.">
        <title>Comparative Genome Analysis of Two Isolates of the Fish Pathogen Piscirickettsia salmonis from Different Hosts Reveals Major Differences in Virulence-Associated Secretion Systems.</title>
        <authorList>
            <person name="Bohle H."/>
            <person name="Henriquez P."/>
            <person name="Grothusen H."/>
            <person name="Navas E."/>
            <person name="Sandoval A."/>
            <person name="Bustamante F."/>
            <person name="Bustos P."/>
            <person name="Mancilla M."/>
        </authorList>
    </citation>
    <scope>NUCLEOTIDE SEQUENCE [LARGE SCALE GENOMIC DNA]</scope>
    <source>
        <strain evidence="16">B1-32597</strain>
    </source>
</reference>
<evidence type="ECO:0000256" key="11">
    <source>
        <dbReference type="ARBA" id="ARBA00033245"/>
    </source>
</evidence>
<accession>A0A1L6TFP7</accession>
<name>A0A1L6TFP7_PISSA</name>
<protein>
    <recommendedName>
        <fullName evidence="3 13">Membrane protein insertase YidC</fullName>
    </recommendedName>
    <alternativeName>
        <fullName evidence="12 13">Foldase YidC</fullName>
    </alternativeName>
    <alternativeName>
        <fullName evidence="13">Membrane protein YidC</fullName>
    </alternativeName>
    <alternativeName>
        <fullName evidence="11 13">membrane integrase YidC</fullName>
    </alternativeName>
</protein>
<keyword evidence="4 13" id="KW-0813">Transport</keyword>
<dbReference type="NCBIfam" id="NF002353">
    <property type="entry name" value="PRK01318.1-4"/>
    <property type="match status" value="1"/>
</dbReference>
<dbReference type="CDD" id="cd19961">
    <property type="entry name" value="EcYidC-like_peri"/>
    <property type="match status" value="1"/>
</dbReference>
<feature type="region of interest" description="Disordered" evidence="14">
    <location>
        <begin position="33"/>
        <end position="56"/>
    </location>
</feature>
<feature type="compositionally biased region" description="Polar residues" evidence="14">
    <location>
        <begin position="35"/>
        <end position="56"/>
    </location>
</feature>
<keyword evidence="8 13" id="KW-1133">Transmembrane helix</keyword>
<dbReference type="InterPro" id="IPR047196">
    <property type="entry name" value="YidC_ALB_C"/>
</dbReference>
<keyword evidence="5 13" id="KW-1003">Cell membrane</keyword>
<keyword evidence="7 13" id="KW-0653">Protein transport</keyword>
<feature type="transmembrane region" description="Helical" evidence="13">
    <location>
        <begin position="363"/>
        <end position="383"/>
    </location>
</feature>
<evidence type="ECO:0000256" key="5">
    <source>
        <dbReference type="ARBA" id="ARBA00022475"/>
    </source>
</evidence>
<dbReference type="RefSeq" id="WP_017378477.1">
    <property type="nucleotide sequence ID" value="NZ_CP012508.1"/>
</dbReference>
<dbReference type="EMBL" id="CP012508">
    <property type="protein sequence ID" value="ALB21192.1"/>
    <property type="molecule type" value="Genomic_DNA"/>
</dbReference>
<dbReference type="Pfam" id="PF14849">
    <property type="entry name" value="YidC_periplas"/>
    <property type="match status" value="1"/>
</dbReference>
<dbReference type="GO" id="GO:0005886">
    <property type="term" value="C:plasma membrane"/>
    <property type="evidence" value="ECO:0007669"/>
    <property type="project" value="UniProtKB-SubCell"/>
</dbReference>
<dbReference type="Proteomes" id="UP000029558">
    <property type="component" value="Chromosome"/>
</dbReference>
<comment type="subunit">
    <text evidence="13">Interacts with the Sec translocase complex via SecD. Specifically interacts with transmembrane segments of nascent integral membrane proteins during membrane integration.</text>
</comment>
<evidence type="ECO:0000256" key="14">
    <source>
        <dbReference type="SAM" id="MobiDB-lite"/>
    </source>
</evidence>
<feature type="transmembrane region" description="Helical" evidence="13">
    <location>
        <begin position="428"/>
        <end position="449"/>
    </location>
</feature>
<dbReference type="NCBIfam" id="TIGR03593">
    <property type="entry name" value="yidC_nterm"/>
    <property type="match status" value="1"/>
</dbReference>
<comment type="caution">
    <text evidence="13">Lacks conserved residue(s) required for the propagation of feature annotation.</text>
</comment>
<dbReference type="InterPro" id="IPR028053">
    <property type="entry name" value="Membr_insert_YidC_N"/>
</dbReference>
<dbReference type="CDD" id="cd20070">
    <property type="entry name" value="5TM_YidC_Alb3"/>
    <property type="match status" value="1"/>
</dbReference>
<evidence type="ECO:0000256" key="1">
    <source>
        <dbReference type="ARBA" id="ARBA00004429"/>
    </source>
</evidence>
<keyword evidence="10 13" id="KW-0143">Chaperone</keyword>
<dbReference type="InterPro" id="IPR001708">
    <property type="entry name" value="YidC/ALB3/OXA1/COX18"/>
</dbReference>
<gene>
    <name evidence="13" type="primary">yidC</name>
    <name evidence="15" type="ORF">KU39_4</name>
</gene>
<evidence type="ECO:0000313" key="15">
    <source>
        <dbReference type="EMBL" id="ALB21192.1"/>
    </source>
</evidence>
<dbReference type="GO" id="GO:0015031">
    <property type="term" value="P:protein transport"/>
    <property type="evidence" value="ECO:0007669"/>
    <property type="project" value="UniProtKB-KW"/>
</dbReference>
<dbReference type="Pfam" id="PF02096">
    <property type="entry name" value="60KD_IMP"/>
    <property type="match status" value="1"/>
</dbReference>
<feature type="transmembrane region" description="Helical" evidence="13">
    <location>
        <begin position="502"/>
        <end position="527"/>
    </location>
</feature>
<evidence type="ECO:0000256" key="10">
    <source>
        <dbReference type="ARBA" id="ARBA00023186"/>
    </source>
</evidence>
<comment type="subcellular location">
    <subcellularLocation>
        <location evidence="1">Cell inner membrane</location>
        <topology evidence="1">Multi-pass membrane protein</topology>
    </subcellularLocation>
    <subcellularLocation>
        <location evidence="13">Cell membrane</location>
        <topology evidence="13">Multi-pass membrane protein</topology>
    </subcellularLocation>
</comment>
<evidence type="ECO:0000256" key="13">
    <source>
        <dbReference type="HAMAP-Rule" id="MF_01810"/>
    </source>
</evidence>
<evidence type="ECO:0000256" key="2">
    <source>
        <dbReference type="ARBA" id="ARBA00010527"/>
    </source>
</evidence>
<dbReference type="PANTHER" id="PTHR12428:SF65">
    <property type="entry name" value="CYTOCHROME C OXIDASE ASSEMBLY PROTEIN COX18, MITOCHONDRIAL"/>
    <property type="match status" value="1"/>
</dbReference>
<evidence type="ECO:0000256" key="4">
    <source>
        <dbReference type="ARBA" id="ARBA00022448"/>
    </source>
</evidence>
<evidence type="ECO:0000256" key="9">
    <source>
        <dbReference type="ARBA" id="ARBA00023136"/>
    </source>
</evidence>
<evidence type="ECO:0000256" key="12">
    <source>
        <dbReference type="ARBA" id="ARBA00033342"/>
    </source>
</evidence>
<dbReference type="AlphaFoldDB" id="A0A1L6TFP7"/>
<keyword evidence="9 13" id="KW-0472">Membrane</keyword>
<dbReference type="HAMAP" id="MF_01810">
    <property type="entry name" value="YidC_type1"/>
    <property type="match status" value="1"/>
</dbReference>
<sequence length="566" mass="64385">MNAQRIRWTLLGILALILILLWSQWQLQYGPKPTPTQSQQVVNQNSKTNTRSADFNPSKTAKVAQGAITTALTTGKPIQIYTDLLHLTLDTAGGSIVQANLENYANKLDSKDKVLLFNDDTNQYYVAQTGIETLSGQQSHQHVIYQASAEKYTLAPDQQTLRVVLTGQLANGIKVEKIYQFNRGSYQVHVTTRLSNQSLGVWSGQLYSQLVRKEQAQSKSLLDSYTTYTGAAISSQHSNYKKVSFANMREQNLNLPTEGGWVAMLQHYFVSAWIPSTKDQNTLYSAVGTDNRYIIGFKGPLLTLKPGQVTEESAKLYVGPIVAKRLEAVAPNLQRTLDYGWFWFFSEALFWVMDHFFMLFGNWGLAIIFTTVVVKLIFFPLTAKSYRSMAKMRKLQPEIKKIQERHKDDRQKAGQAVMTLYRDKKVNPLGGCLPMLIQIPVFIALYWMIMESVELRHAPFILWIHDLSVKDPFYILPILMGISMFVQQRLTPAPPDPTQAKIMMFLPVVFTFLFAHFPAGLVLYWIINNTLTIVQQWWMMRDVDKEDRAVSMKAKAKPKSKSSKKA</sequence>
<comment type="similarity">
    <text evidence="2 13">Belongs to the OXA1/ALB3/YidC family. Type 1 subfamily.</text>
</comment>
<dbReference type="OrthoDB" id="9780552at2"/>
<dbReference type="NCBIfam" id="TIGR03592">
    <property type="entry name" value="yidC_oxa1_cterm"/>
    <property type="match status" value="1"/>
</dbReference>
<dbReference type="GO" id="GO:0032977">
    <property type="term" value="F:membrane insertase activity"/>
    <property type="evidence" value="ECO:0007669"/>
    <property type="project" value="InterPro"/>
</dbReference>